<reference evidence="1 2" key="1">
    <citation type="journal article" date="2013" name="Front. Plant Sci.">
        <title>The Reference Genome of the Halophytic Plant Eutrema salsugineum.</title>
        <authorList>
            <person name="Yang R."/>
            <person name="Jarvis D.E."/>
            <person name="Chen H."/>
            <person name="Beilstein M.A."/>
            <person name="Grimwood J."/>
            <person name="Jenkins J."/>
            <person name="Shu S."/>
            <person name="Prochnik S."/>
            <person name="Xin M."/>
            <person name="Ma C."/>
            <person name="Schmutz J."/>
            <person name="Wing R.A."/>
            <person name="Mitchell-Olds T."/>
            <person name="Schumaker K.S."/>
            <person name="Wang X."/>
        </authorList>
    </citation>
    <scope>NUCLEOTIDE SEQUENCE [LARGE SCALE GENOMIC DNA]</scope>
</reference>
<keyword evidence="2" id="KW-1185">Reference proteome</keyword>
<sequence length="81" mass="9657">MMQVLVHYMENEGDIGEYFDKYHERLNMGEMLRISVLDVRFENMDQNSDNIIILEEEDGTPHFTSIDHEISLPFFVRFGEK</sequence>
<evidence type="ECO:0008006" key="3">
    <source>
        <dbReference type="Google" id="ProtNLM"/>
    </source>
</evidence>
<dbReference type="Proteomes" id="UP000030689">
    <property type="component" value="Unassembled WGS sequence"/>
</dbReference>
<dbReference type="AlphaFoldDB" id="V4LS31"/>
<proteinExistence type="predicted"/>
<organism evidence="1 2">
    <name type="scientific">Eutrema salsugineum</name>
    <name type="common">Saltwater cress</name>
    <name type="synonym">Sisymbrium salsugineum</name>
    <dbReference type="NCBI Taxonomy" id="72664"/>
    <lineage>
        <taxon>Eukaryota</taxon>
        <taxon>Viridiplantae</taxon>
        <taxon>Streptophyta</taxon>
        <taxon>Embryophyta</taxon>
        <taxon>Tracheophyta</taxon>
        <taxon>Spermatophyta</taxon>
        <taxon>Magnoliopsida</taxon>
        <taxon>eudicotyledons</taxon>
        <taxon>Gunneridae</taxon>
        <taxon>Pentapetalae</taxon>
        <taxon>rosids</taxon>
        <taxon>malvids</taxon>
        <taxon>Brassicales</taxon>
        <taxon>Brassicaceae</taxon>
        <taxon>Eutremeae</taxon>
        <taxon>Eutrema</taxon>
    </lineage>
</organism>
<gene>
    <name evidence="1" type="ORF">EUTSA_v10000644mg</name>
</gene>
<dbReference type="EMBL" id="KI517426">
    <property type="protein sequence ID" value="ESQ46604.1"/>
    <property type="molecule type" value="Genomic_DNA"/>
</dbReference>
<evidence type="ECO:0000313" key="2">
    <source>
        <dbReference type="Proteomes" id="UP000030689"/>
    </source>
</evidence>
<name>V4LS31_EUTSA</name>
<dbReference type="KEGG" id="eus:EUTSA_v10000644mg"/>
<evidence type="ECO:0000313" key="1">
    <source>
        <dbReference type="EMBL" id="ESQ46604.1"/>
    </source>
</evidence>
<accession>V4LS31</accession>
<dbReference type="Gramene" id="ESQ46604">
    <property type="protein sequence ID" value="ESQ46604"/>
    <property type="gene ID" value="EUTSA_v10000644mg"/>
</dbReference>
<protein>
    <recommendedName>
        <fullName evidence="3">1-phosphatidylinositol 4-kinase</fullName>
    </recommendedName>
</protein>